<evidence type="ECO:0008006" key="5">
    <source>
        <dbReference type="Google" id="ProtNLM"/>
    </source>
</evidence>
<dbReference type="Proteomes" id="UP001501020">
    <property type="component" value="Unassembled WGS sequence"/>
</dbReference>
<protein>
    <recommendedName>
        <fullName evidence="5">CU044_5270 family protein</fullName>
    </recommendedName>
</protein>
<feature type="region of interest" description="Disordered" evidence="1">
    <location>
        <begin position="379"/>
        <end position="398"/>
    </location>
</feature>
<keyword evidence="2" id="KW-0472">Membrane</keyword>
<evidence type="ECO:0000256" key="1">
    <source>
        <dbReference type="SAM" id="MobiDB-lite"/>
    </source>
</evidence>
<dbReference type="RefSeq" id="WP_344264425.1">
    <property type="nucleotide sequence ID" value="NZ_BAAAMR010000014.1"/>
</dbReference>
<feature type="transmembrane region" description="Helical" evidence="2">
    <location>
        <begin position="46"/>
        <end position="67"/>
    </location>
</feature>
<comment type="caution">
    <text evidence="3">The sequence shown here is derived from an EMBL/GenBank/DDBJ whole genome shotgun (WGS) entry which is preliminary data.</text>
</comment>
<keyword evidence="4" id="KW-1185">Reference proteome</keyword>
<name>A0ABN2YNT7_9ACTN</name>
<keyword evidence="2" id="KW-1133">Transmembrane helix</keyword>
<sequence>MDELRTVREAYGEPAPPTMTEIERARALWDGESAPRRLRTRFGRPFGIGLGVVAAGAAAAVAIAATGQGAADEPGSPKAPGNIDLGRQAVLAAATKAEQAPTGRYWYTDRVSGQSYIVRSKSGAPYAIVGAADEMFGWDGVKPGMGEMYYDRDLPARPLTAQDAAVWRADGSPSSFRTWSGDHHATYTTKASKWRSNGPEVGLDPEGGGKFFWGKTARELQELPTDPAALTKLILSDEALRKRFGKKAAKAPRAVERTMTPAAKMRIAGGFLSAPTPPKVRAGLMRALAALPGVRAIARDTDPLGRTGVALAADAVPSTDDGEYGTKKEDQGTFTWRSVFVFDERSGALLSMQDELVTPGGPYRTRKPGFVISYETFRSSGWSDSEPKPPTALPFPAR</sequence>
<accession>A0ABN2YNT7</accession>
<keyword evidence="2" id="KW-0812">Transmembrane</keyword>
<evidence type="ECO:0000313" key="3">
    <source>
        <dbReference type="EMBL" id="GAA2130192.1"/>
    </source>
</evidence>
<proteinExistence type="predicted"/>
<dbReference type="EMBL" id="BAAAMR010000014">
    <property type="protein sequence ID" value="GAA2130192.1"/>
    <property type="molecule type" value="Genomic_DNA"/>
</dbReference>
<organism evidence="3 4">
    <name type="scientific">Actinomadura napierensis</name>
    <dbReference type="NCBI Taxonomy" id="267854"/>
    <lineage>
        <taxon>Bacteria</taxon>
        <taxon>Bacillati</taxon>
        <taxon>Actinomycetota</taxon>
        <taxon>Actinomycetes</taxon>
        <taxon>Streptosporangiales</taxon>
        <taxon>Thermomonosporaceae</taxon>
        <taxon>Actinomadura</taxon>
    </lineage>
</organism>
<feature type="compositionally biased region" description="Pro residues" evidence="1">
    <location>
        <begin position="388"/>
        <end position="398"/>
    </location>
</feature>
<evidence type="ECO:0000313" key="4">
    <source>
        <dbReference type="Proteomes" id="UP001501020"/>
    </source>
</evidence>
<evidence type="ECO:0000256" key="2">
    <source>
        <dbReference type="SAM" id="Phobius"/>
    </source>
</evidence>
<gene>
    <name evidence="3" type="ORF">GCM10009727_22070</name>
</gene>
<reference evidence="3 4" key="1">
    <citation type="journal article" date="2019" name="Int. J. Syst. Evol. Microbiol.">
        <title>The Global Catalogue of Microorganisms (GCM) 10K type strain sequencing project: providing services to taxonomists for standard genome sequencing and annotation.</title>
        <authorList>
            <consortium name="The Broad Institute Genomics Platform"/>
            <consortium name="The Broad Institute Genome Sequencing Center for Infectious Disease"/>
            <person name="Wu L."/>
            <person name="Ma J."/>
        </authorList>
    </citation>
    <scope>NUCLEOTIDE SEQUENCE [LARGE SCALE GENOMIC DNA]</scope>
    <source>
        <strain evidence="3 4">JCM 13850</strain>
    </source>
</reference>